<dbReference type="SUPFAM" id="SSF52047">
    <property type="entry name" value="RNI-like"/>
    <property type="match status" value="1"/>
</dbReference>
<keyword evidence="3" id="KW-1185">Reference proteome</keyword>
<dbReference type="Proteomes" id="UP000265703">
    <property type="component" value="Unassembled WGS sequence"/>
</dbReference>
<gene>
    <name evidence="2" type="ORF">C1645_802006</name>
</gene>
<dbReference type="InterPro" id="IPR036047">
    <property type="entry name" value="F-box-like_dom_sf"/>
</dbReference>
<dbReference type="SUPFAM" id="SSF81383">
    <property type="entry name" value="F-box domain"/>
    <property type="match status" value="1"/>
</dbReference>
<dbReference type="InterPro" id="IPR032675">
    <property type="entry name" value="LRR_dom_sf"/>
</dbReference>
<evidence type="ECO:0000313" key="3">
    <source>
        <dbReference type="Proteomes" id="UP000265703"/>
    </source>
</evidence>
<dbReference type="Gene3D" id="3.80.10.10">
    <property type="entry name" value="Ribonuclease Inhibitor"/>
    <property type="match status" value="1"/>
</dbReference>
<dbReference type="OrthoDB" id="2317902at2759"/>
<feature type="domain" description="F-box" evidence="1">
    <location>
        <begin position="3"/>
        <end position="47"/>
    </location>
</feature>
<accession>A0A397TG80</accession>
<organism evidence="2 3">
    <name type="scientific">Glomus cerebriforme</name>
    <dbReference type="NCBI Taxonomy" id="658196"/>
    <lineage>
        <taxon>Eukaryota</taxon>
        <taxon>Fungi</taxon>
        <taxon>Fungi incertae sedis</taxon>
        <taxon>Mucoromycota</taxon>
        <taxon>Glomeromycotina</taxon>
        <taxon>Glomeromycetes</taxon>
        <taxon>Glomerales</taxon>
        <taxon>Glomeraceae</taxon>
        <taxon>Glomus</taxon>
    </lineage>
</organism>
<sequence length="555" mass="65285">MSSKLPPEILSDIFSSLETDNNSLFSCCLVSREWCPPAIYWLWKRPFHICPLPNEKLLVKTCIKLLSNDVSNMDLIQDVQYDDTKLQQPPLFDYATFLQHLNYREIYEAAWHYLNYKNDDIDIYDEEKRLFMDQDIDDIDTKYYEFDGKNNNFNEYDEQDDSDWNHESSNMSHWLINSRILLITSMLCELFLSHSNNIISLNLCTSNMECDMEYENVIDIERINNILKLENVSSKLTNLKKFVCGGSYNLQLIIDTMINICHDIKILEVIFEDHKILNYSFSNLIKGQENLEEFKFIHMDKHDINRIFNDSLSNQAHSLRILCFESCTFNNSIPFKEMSLLRNLETLILINCRISNVQGRSLDFSFPSLKNLRIETNESFLKDVERLISHSNNLEEIVLFKRSICLSTILDIIAIHCSKIKVLDVCVGNHCIHHVIPIFIQCHLLESIRLELNVLGSEETIESLNILAKNIPRNLNNLSLIVDLNFKYFKEFFTQFDEVLKIYGFNTFDDIIREIDEIDEIDEYIERARHVQMKNSKDGKLCWIVLKETAPSFIW</sequence>
<dbReference type="EMBL" id="QKYT01000034">
    <property type="protein sequence ID" value="RIA97118.1"/>
    <property type="molecule type" value="Genomic_DNA"/>
</dbReference>
<evidence type="ECO:0000259" key="1">
    <source>
        <dbReference type="Pfam" id="PF12937"/>
    </source>
</evidence>
<dbReference type="AlphaFoldDB" id="A0A397TG80"/>
<name>A0A397TG80_9GLOM</name>
<protein>
    <recommendedName>
        <fullName evidence="1">F-box domain-containing protein</fullName>
    </recommendedName>
</protein>
<evidence type="ECO:0000313" key="2">
    <source>
        <dbReference type="EMBL" id="RIA97118.1"/>
    </source>
</evidence>
<comment type="caution">
    <text evidence="2">The sequence shown here is derived from an EMBL/GenBank/DDBJ whole genome shotgun (WGS) entry which is preliminary data.</text>
</comment>
<proteinExistence type="predicted"/>
<dbReference type="InterPro" id="IPR001810">
    <property type="entry name" value="F-box_dom"/>
</dbReference>
<reference evidence="2 3" key="1">
    <citation type="submission" date="2018-06" db="EMBL/GenBank/DDBJ databases">
        <title>Comparative genomics reveals the genomic features of Rhizophagus irregularis, R. cerebriforme, R. diaphanum and Gigaspora rosea, and their symbiotic lifestyle signature.</title>
        <authorList>
            <person name="Morin E."/>
            <person name="San Clemente H."/>
            <person name="Chen E.C.H."/>
            <person name="De La Providencia I."/>
            <person name="Hainaut M."/>
            <person name="Kuo A."/>
            <person name="Kohler A."/>
            <person name="Murat C."/>
            <person name="Tang N."/>
            <person name="Roy S."/>
            <person name="Loubradou J."/>
            <person name="Henrissat B."/>
            <person name="Grigoriev I.V."/>
            <person name="Corradi N."/>
            <person name="Roux C."/>
            <person name="Martin F.M."/>
        </authorList>
    </citation>
    <scope>NUCLEOTIDE SEQUENCE [LARGE SCALE GENOMIC DNA]</scope>
    <source>
        <strain evidence="2 3">DAOM 227022</strain>
    </source>
</reference>
<dbReference type="Pfam" id="PF12937">
    <property type="entry name" value="F-box-like"/>
    <property type="match status" value="1"/>
</dbReference>